<protein>
    <submittedName>
        <fullName evidence="1">Uncharacterized protein</fullName>
    </submittedName>
</protein>
<dbReference type="SUPFAM" id="SSF159034">
    <property type="entry name" value="Mib/herc2 domain-like"/>
    <property type="match status" value="1"/>
</dbReference>
<comment type="caution">
    <text evidence="1">The sequence shown here is derived from an EMBL/GenBank/DDBJ whole genome shotgun (WGS) entry which is preliminary data.</text>
</comment>
<dbReference type="InterPro" id="IPR037252">
    <property type="entry name" value="Mib_Herc2_sf"/>
</dbReference>
<dbReference type="Gene3D" id="2.30.30.40">
    <property type="entry name" value="SH3 Domains"/>
    <property type="match status" value="1"/>
</dbReference>
<evidence type="ECO:0000313" key="1">
    <source>
        <dbReference type="EMBL" id="KAH3718747.1"/>
    </source>
</evidence>
<organism evidence="1 2">
    <name type="scientific">Dreissena polymorpha</name>
    <name type="common">Zebra mussel</name>
    <name type="synonym">Mytilus polymorpha</name>
    <dbReference type="NCBI Taxonomy" id="45954"/>
    <lineage>
        <taxon>Eukaryota</taxon>
        <taxon>Metazoa</taxon>
        <taxon>Spiralia</taxon>
        <taxon>Lophotrochozoa</taxon>
        <taxon>Mollusca</taxon>
        <taxon>Bivalvia</taxon>
        <taxon>Autobranchia</taxon>
        <taxon>Heteroconchia</taxon>
        <taxon>Euheterodonta</taxon>
        <taxon>Imparidentia</taxon>
        <taxon>Neoheterodontei</taxon>
        <taxon>Myida</taxon>
        <taxon>Dreissenoidea</taxon>
        <taxon>Dreissenidae</taxon>
        <taxon>Dreissena</taxon>
    </lineage>
</organism>
<dbReference type="GO" id="GO:0046872">
    <property type="term" value="F:metal ion binding"/>
    <property type="evidence" value="ECO:0007669"/>
    <property type="project" value="InterPro"/>
</dbReference>
<sequence length="55" mass="6553">MLTNGYFVKPIFGSDLEKQIKVGTRVVRGRDWKWDEQVNFARWMTAFFMNHIVTS</sequence>
<accession>A0A9D4C7T5</accession>
<dbReference type="Proteomes" id="UP000828390">
    <property type="component" value="Unassembled WGS sequence"/>
</dbReference>
<dbReference type="GO" id="GO:0004842">
    <property type="term" value="F:ubiquitin-protein transferase activity"/>
    <property type="evidence" value="ECO:0007669"/>
    <property type="project" value="InterPro"/>
</dbReference>
<proteinExistence type="predicted"/>
<dbReference type="EMBL" id="JAIWYP010000013">
    <property type="protein sequence ID" value="KAH3718747.1"/>
    <property type="molecule type" value="Genomic_DNA"/>
</dbReference>
<name>A0A9D4C7T5_DREPO</name>
<reference evidence="1" key="2">
    <citation type="submission" date="2020-11" db="EMBL/GenBank/DDBJ databases">
        <authorList>
            <person name="McCartney M.A."/>
            <person name="Auch B."/>
            <person name="Kono T."/>
            <person name="Mallez S."/>
            <person name="Becker A."/>
            <person name="Gohl D.M."/>
            <person name="Silverstein K.A.T."/>
            <person name="Koren S."/>
            <person name="Bechman K.B."/>
            <person name="Herman A."/>
            <person name="Abrahante J.E."/>
            <person name="Garbe J."/>
        </authorList>
    </citation>
    <scope>NUCLEOTIDE SEQUENCE</scope>
    <source>
        <strain evidence="1">Duluth1</strain>
        <tissue evidence="1">Whole animal</tissue>
    </source>
</reference>
<reference evidence="1" key="1">
    <citation type="journal article" date="2019" name="bioRxiv">
        <title>The Genome of the Zebra Mussel, Dreissena polymorpha: A Resource for Invasive Species Research.</title>
        <authorList>
            <person name="McCartney M.A."/>
            <person name="Auch B."/>
            <person name="Kono T."/>
            <person name="Mallez S."/>
            <person name="Zhang Y."/>
            <person name="Obille A."/>
            <person name="Becker A."/>
            <person name="Abrahante J.E."/>
            <person name="Garbe J."/>
            <person name="Badalamenti J.P."/>
            <person name="Herman A."/>
            <person name="Mangelson H."/>
            <person name="Liachko I."/>
            <person name="Sullivan S."/>
            <person name="Sone E.D."/>
            <person name="Koren S."/>
            <person name="Silverstein K.A.T."/>
            <person name="Beckman K.B."/>
            <person name="Gohl D.M."/>
        </authorList>
    </citation>
    <scope>NUCLEOTIDE SEQUENCE</scope>
    <source>
        <strain evidence="1">Duluth1</strain>
        <tissue evidence="1">Whole animal</tissue>
    </source>
</reference>
<evidence type="ECO:0000313" key="2">
    <source>
        <dbReference type="Proteomes" id="UP000828390"/>
    </source>
</evidence>
<gene>
    <name evidence="1" type="ORF">DPMN_061553</name>
</gene>
<dbReference type="AlphaFoldDB" id="A0A9D4C7T5"/>
<keyword evidence="2" id="KW-1185">Reference proteome</keyword>